<feature type="signal peptide" evidence="1">
    <location>
        <begin position="1"/>
        <end position="21"/>
    </location>
</feature>
<evidence type="ECO:0000313" key="2">
    <source>
        <dbReference type="EMBL" id="MCJ2543014.1"/>
    </source>
</evidence>
<dbReference type="Pfam" id="PF10989">
    <property type="entry name" value="DUF2808"/>
    <property type="match status" value="1"/>
</dbReference>
<proteinExistence type="predicted"/>
<gene>
    <name evidence="2" type="ORF">JX360_08860</name>
</gene>
<keyword evidence="3" id="KW-1185">Reference proteome</keyword>
<sequence>MKRMGILLWAALGLSGSPAFAIQTADGTTYFQQVPRLLKTAVSPRQTHTRGATLQITVQVPQEAGEPLQSLVIDQSQNLEVLRINSERITAVLGESWHSEALPVPIQSEIRGSELHIQFLPALPPGTIVTLGLRPISTPTTSGAYLYGVTALARGSQPYPHFLGYGRVVFADGGNGGRNRLWHLHR</sequence>
<dbReference type="InterPro" id="IPR021256">
    <property type="entry name" value="DUF2808"/>
</dbReference>
<dbReference type="RefSeq" id="WP_244350290.1">
    <property type="nucleotide sequence ID" value="NZ_JAFIRA010000019.1"/>
</dbReference>
<evidence type="ECO:0000256" key="1">
    <source>
        <dbReference type="SAM" id="SignalP"/>
    </source>
</evidence>
<feature type="chain" id="PRO_5045366150" evidence="1">
    <location>
        <begin position="22"/>
        <end position="186"/>
    </location>
</feature>
<organism evidence="2 3">
    <name type="scientific">Thermostichus vulcanus str. 'Rupite'</name>
    <dbReference type="NCBI Taxonomy" id="2813851"/>
    <lineage>
        <taxon>Bacteria</taxon>
        <taxon>Bacillati</taxon>
        <taxon>Cyanobacteriota</taxon>
        <taxon>Cyanophyceae</taxon>
        <taxon>Thermostichales</taxon>
        <taxon>Thermostichaceae</taxon>
        <taxon>Thermostichus</taxon>
    </lineage>
</organism>
<comment type="caution">
    <text evidence="2">The sequence shown here is derived from an EMBL/GenBank/DDBJ whole genome shotgun (WGS) entry which is preliminary data.</text>
</comment>
<dbReference type="EMBL" id="JAFIRA010000019">
    <property type="protein sequence ID" value="MCJ2543014.1"/>
    <property type="molecule type" value="Genomic_DNA"/>
</dbReference>
<evidence type="ECO:0000313" key="3">
    <source>
        <dbReference type="Proteomes" id="UP000830835"/>
    </source>
</evidence>
<name>A0ABT0CBA8_THEVL</name>
<reference evidence="2" key="1">
    <citation type="submission" date="2021-02" db="EMBL/GenBank/DDBJ databases">
        <title>The CRISPR/cas machinery reduction and long-range gene transfer in the hot spring cyanobacterium Synechococcus.</title>
        <authorList>
            <person name="Dvorak P."/>
            <person name="Jahodarova E."/>
            <person name="Hasler P."/>
            <person name="Poulickova A."/>
        </authorList>
    </citation>
    <scope>NUCLEOTIDE SEQUENCE</scope>
    <source>
        <strain evidence="2">Rupite</strain>
    </source>
</reference>
<accession>A0ABT0CBA8</accession>
<protein>
    <submittedName>
        <fullName evidence="2">DUF2808 domain-containing protein</fullName>
    </submittedName>
</protein>
<keyword evidence="1" id="KW-0732">Signal</keyword>
<dbReference type="Proteomes" id="UP000830835">
    <property type="component" value="Unassembled WGS sequence"/>
</dbReference>